<evidence type="ECO:0000256" key="1">
    <source>
        <dbReference type="SAM" id="Phobius"/>
    </source>
</evidence>
<evidence type="ECO:0000313" key="3">
    <source>
        <dbReference type="EMBL" id="MBM7510048.1"/>
    </source>
</evidence>
<dbReference type="RefSeq" id="WP_193667332.1">
    <property type="nucleotide sequence ID" value="NZ_JACDTV010000002.1"/>
</dbReference>
<dbReference type="InterPro" id="IPR050570">
    <property type="entry name" value="Cell_wall_metabolism_enzyme"/>
</dbReference>
<accession>A0ABS2MFT4</accession>
<keyword evidence="1" id="KW-1133">Transmembrane helix</keyword>
<organism evidence="3 4">
    <name type="scientific">Nocardioides salarius</name>
    <dbReference type="NCBI Taxonomy" id="374513"/>
    <lineage>
        <taxon>Bacteria</taxon>
        <taxon>Bacillati</taxon>
        <taxon>Actinomycetota</taxon>
        <taxon>Actinomycetes</taxon>
        <taxon>Propionibacteriales</taxon>
        <taxon>Nocardioidaceae</taxon>
        <taxon>Nocardioides</taxon>
    </lineage>
</organism>
<proteinExistence type="predicted"/>
<dbReference type="SUPFAM" id="SSF51261">
    <property type="entry name" value="Duplicated hybrid motif"/>
    <property type="match status" value="1"/>
</dbReference>
<comment type="caution">
    <text evidence="3">The sequence shown here is derived from an EMBL/GenBank/DDBJ whole genome shotgun (WGS) entry which is preliminary data.</text>
</comment>
<dbReference type="InterPro" id="IPR011055">
    <property type="entry name" value="Dup_hybrid_motif"/>
</dbReference>
<keyword evidence="1" id="KW-0812">Transmembrane</keyword>
<dbReference type="InterPro" id="IPR016047">
    <property type="entry name" value="M23ase_b-sheet_dom"/>
</dbReference>
<dbReference type="PANTHER" id="PTHR21666">
    <property type="entry name" value="PEPTIDASE-RELATED"/>
    <property type="match status" value="1"/>
</dbReference>
<sequence>MSITGAKRHKPLPAKKWVHPVPGHKISTPYGQRGSMWSSGMHTGADFAAPAGKTVHAVAAGRVTQAGPAGAYGTRIVVSHAPGFETWYCHLSEILAGVGSQLGAGAWIGKVGSTGNTTGPHLHLEVRVNGVHRDPAPYLSGAQDSPSLPTFPNDAQPGGVITNPAVVPSGVSTGDLTDSLAAEVRRLVIVGGVVLGGVALVATGVAQGSRPRKKAS</sequence>
<dbReference type="PANTHER" id="PTHR21666:SF270">
    <property type="entry name" value="MUREIN HYDROLASE ACTIVATOR ENVC"/>
    <property type="match status" value="1"/>
</dbReference>
<evidence type="ECO:0000313" key="4">
    <source>
        <dbReference type="Proteomes" id="UP000732378"/>
    </source>
</evidence>
<dbReference type="EMBL" id="JAFBBZ010000001">
    <property type="protein sequence ID" value="MBM7510048.1"/>
    <property type="molecule type" value="Genomic_DNA"/>
</dbReference>
<gene>
    <name evidence="3" type="ORF">JOE61_003862</name>
</gene>
<evidence type="ECO:0000259" key="2">
    <source>
        <dbReference type="Pfam" id="PF01551"/>
    </source>
</evidence>
<protein>
    <recommendedName>
        <fullName evidence="2">M23ase beta-sheet core domain-containing protein</fullName>
    </recommendedName>
</protein>
<feature type="transmembrane region" description="Helical" evidence="1">
    <location>
        <begin position="187"/>
        <end position="206"/>
    </location>
</feature>
<name>A0ABS2MFT4_9ACTN</name>
<dbReference type="Gene3D" id="2.70.70.10">
    <property type="entry name" value="Glucose Permease (Domain IIA)"/>
    <property type="match status" value="1"/>
</dbReference>
<keyword evidence="1" id="KW-0472">Membrane</keyword>
<reference evidence="3 4" key="1">
    <citation type="submission" date="2021-01" db="EMBL/GenBank/DDBJ databases">
        <title>Sequencing the genomes of 1000 actinobacteria strains.</title>
        <authorList>
            <person name="Klenk H.-P."/>
        </authorList>
    </citation>
    <scope>NUCLEOTIDE SEQUENCE [LARGE SCALE GENOMIC DNA]</scope>
    <source>
        <strain evidence="3 4">DSM 18239</strain>
    </source>
</reference>
<dbReference type="CDD" id="cd12797">
    <property type="entry name" value="M23_peptidase"/>
    <property type="match status" value="1"/>
</dbReference>
<dbReference type="Proteomes" id="UP000732378">
    <property type="component" value="Unassembled WGS sequence"/>
</dbReference>
<feature type="domain" description="M23ase beta-sheet core" evidence="2">
    <location>
        <begin position="41"/>
        <end position="135"/>
    </location>
</feature>
<keyword evidence="4" id="KW-1185">Reference proteome</keyword>
<dbReference type="Pfam" id="PF01551">
    <property type="entry name" value="Peptidase_M23"/>
    <property type="match status" value="1"/>
</dbReference>